<dbReference type="InterPro" id="IPR036736">
    <property type="entry name" value="ACP-like_sf"/>
</dbReference>
<dbReference type="PROSITE" id="PS50075">
    <property type="entry name" value="CARRIER"/>
    <property type="match status" value="1"/>
</dbReference>
<evidence type="ECO:0000256" key="4">
    <source>
        <dbReference type="ARBA" id="ARBA00023194"/>
    </source>
</evidence>
<dbReference type="Pfam" id="PF00550">
    <property type="entry name" value="PP-binding"/>
    <property type="match status" value="1"/>
</dbReference>
<protein>
    <submittedName>
        <fullName evidence="10">Uncharacterized protein</fullName>
    </submittedName>
</protein>
<dbReference type="GO" id="GO:0004312">
    <property type="term" value="F:fatty acid synthase activity"/>
    <property type="evidence" value="ECO:0007669"/>
    <property type="project" value="TreeGrafter"/>
</dbReference>
<dbReference type="PANTHER" id="PTHR43775">
    <property type="entry name" value="FATTY ACID SYNTHASE"/>
    <property type="match status" value="1"/>
</dbReference>
<feature type="domain" description="Ketosynthase family 3 (KS3)" evidence="9">
    <location>
        <begin position="23"/>
        <end position="448"/>
    </location>
</feature>
<dbReference type="InterPro" id="IPR001227">
    <property type="entry name" value="Ac_transferase_dom_sf"/>
</dbReference>
<dbReference type="RefSeq" id="WP_045703037.1">
    <property type="nucleotide sequence ID" value="NZ_JZKH01000089.1"/>
</dbReference>
<feature type="domain" description="Ketosynthase family 3 (KS3)" evidence="9">
    <location>
        <begin position="1075"/>
        <end position="1183"/>
    </location>
</feature>
<dbReference type="EMBL" id="JZKH01000089">
    <property type="protein sequence ID" value="KJS58851.1"/>
    <property type="molecule type" value="Genomic_DNA"/>
</dbReference>
<evidence type="ECO:0000256" key="2">
    <source>
        <dbReference type="ARBA" id="ARBA00022553"/>
    </source>
</evidence>
<dbReference type="Gene3D" id="1.10.1200.10">
    <property type="entry name" value="ACP-like"/>
    <property type="match status" value="1"/>
</dbReference>
<evidence type="ECO:0000259" key="8">
    <source>
        <dbReference type="PROSITE" id="PS50075"/>
    </source>
</evidence>
<organism evidence="10 11">
    <name type="scientific">Streptomyces rubellomurinus (strain ATCC 31215)</name>
    <dbReference type="NCBI Taxonomy" id="359131"/>
    <lineage>
        <taxon>Bacteria</taxon>
        <taxon>Bacillati</taxon>
        <taxon>Actinomycetota</taxon>
        <taxon>Actinomycetes</taxon>
        <taxon>Kitasatosporales</taxon>
        <taxon>Streptomycetaceae</taxon>
        <taxon>Streptomyces</taxon>
    </lineage>
</organism>
<dbReference type="GO" id="GO:0006633">
    <property type="term" value="P:fatty acid biosynthetic process"/>
    <property type="evidence" value="ECO:0007669"/>
    <property type="project" value="TreeGrafter"/>
</dbReference>
<feature type="region of interest" description="Disordered" evidence="7">
    <location>
        <begin position="443"/>
        <end position="477"/>
    </location>
</feature>
<dbReference type="SMART" id="SM00823">
    <property type="entry name" value="PKS_PP"/>
    <property type="match status" value="1"/>
</dbReference>
<dbReference type="SMART" id="SM00827">
    <property type="entry name" value="PKS_AT"/>
    <property type="match status" value="1"/>
</dbReference>
<comment type="caution">
    <text evidence="10">The sequence shown here is derived from an EMBL/GenBank/DDBJ whole genome shotgun (WGS) entry which is preliminary data.</text>
</comment>
<dbReference type="Proteomes" id="UP000033699">
    <property type="component" value="Unassembled WGS sequence"/>
</dbReference>
<dbReference type="AlphaFoldDB" id="A0A0F2T8V1"/>
<dbReference type="InterPro" id="IPR014031">
    <property type="entry name" value="Ketoacyl_synth_C"/>
</dbReference>
<feature type="compositionally biased region" description="Basic and acidic residues" evidence="7">
    <location>
        <begin position="446"/>
        <end position="461"/>
    </location>
</feature>
<accession>A0A0F2T8V1</accession>
<dbReference type="Pfam" id="PF00109">
    <property type="entry name" value="ketoacyl-synt"/>
    <property type="match status" value="2"/>
</dbReference>
<feature type="domain" description="Carrier" evidence="8">
    <location>
        <begin position="984"/>
        <end position="1059"/>
    </location>
</feature>
<dbReference type="InterPro" id="IPR032821">
    <property type="entry name" value="PKS_assoc"/>
</dbReference>
<dbReference type="Pfam" id="PF00698">
    <property type="entry name" value="Acyl_transf_1"/>
    <property type="match status" value="1"/>
</dbReference>
<dbReference type="PROSITE" id="PS52004">
    <property type="entry name" value="KS3_2"/>
    <property type="match status" value="2"/>
</dbReference>
<gene>
    <name evidence="10" type="ORF">VM95_30895</name>
</gene>
<evidence type="ECO:0000313" key="11">
    <source>
        <dbReference type="Proteomes" id="UP000033699"/>
    </source>
</evidence>
<dbReference type="InterPro" id="IPR050091">
    <property type="entry name" value="PKS_NRPS_Biosynth_Enz"/>
</dbReference>
<dbReference type="PANTHER" id="PTHR43775:SF51">
    <property type="entry name" value="INACTIVE PHENOLPHTHIOCEROL SYNTHESIS POLYKETIDE SYNTHASE TYPE I PKS1-RELATED"/>
    <property type="match status" value="1"/>
</dbReference>
<dbReference type="InterPro" id="IPR016039">
    <property type="entry name" value="Thiolase-like"/>
</dbReference>
<dbReference type="InterPro" id="IPR014030">
    <property type="entry name" value="Ketoacyl_synth_N"/>
</dbReference>
<dbReference type="InterPro" id="IPR014043">
    <property type="entry name" value="Acyl_transferase_dom"/>
</dbReference>
<dbReference type="InterPro" id="IPR009081">
    <property type="entry name" value="PP-bd_ACP"/>
</dbReference>
<dbReference type="Pfam" id="PF16197">
    <property type="entry name" value="KAsynt_C_assoc"/>
    <property type="match status" value="1"/>
</dbReference>
<dbReference type="FunFam" id="3.40.47.10:FF:000019">
    <property type="entry name" value="Polyketide synthase type I"/>
    <property type="match status" value="1"/>
</dbReference>
<dbReference type="Gene3D" id="3.40.366.10">
    <property type="entry name" value="Malonyl-Coenzyme A Acyl Carrier Protein, domain 2"/>
    <property type="match status" value="1"/>
</dbReference>
<dbReference type="SUPFAM" id="SSF47336">
    <property type="entry name" value="ACP-like"/>
    <property type="match status" value="1"/>
</dbReference>
<reference evidence="10 11" key="1">
    <citation type="submission" date="2015-02" db="EMBL/GenBank/DDBJ databases">
        <authorList>
            <person name="Ju K.-S."/>
            <person name="Doroghazi J.R."/>
            <person name="Metcalf W."/>
        </authorList>
    </citation>
    <scope>NUCLEOTIDE SEQUENCE [LARGE SCALE GENOMIC DNA]</scope>
    <source>
        <strain evidence="10 11">ATCC 31215</strain>
    </source>
</reference>
<evidence type="ECO:0000256" key="3">
    <source>
        <dbReference type="ARBA" id="ARBA00022679"/>
    </source>
</evidence>
<dbReference type="GO" id="GO:0031177">
    <property type="term" value="F:phosphopantetheine binding"/>
    <property type="evidence" value="ECO:0007669"/>
    <property type="project" value="InterPro"/>
</dbReference>
<evidence type="ECO:0000256" key="6">
    <source>
        <dbReference type="ARBA" id="ARBA00023315"/>
    </source>
</evidence>
<feature type="non-terminal residue" evidence="10">
    <location>
        <position position="1183"/>
    </location>
</feature>
<dbReference type="FunFam" id="3.40.366.10:FF:000002">
    <property type="entry name" value="Probable polyketide synthase 2"/>
    <property type="match status" value="1"/>
</dbReference>
<dbReference type="SMART" id="SM00825">
    <property type="entry name" value="PKS_KS"/>
    <property type="match status" value="1"/>
</dbReference>
<dbReference type="GO" id="GO:0033068">
    <property type="term" value="P:macrolide biosynthetic process"/>
    <property type="evidence" value="ECO:0007669"/>
    <property type="project" value="UniProtKB-ARBA"/>
</dbReference>
<dbReference type="InterPro" id="IPR020806">
    <property type="entry name" value="PKS_PP-bd"/>
</dbReference>
<dbReference type="CDD" id="cd00833">
    <property type="entry name" value="PKS"/>
    <property type="match status" value="1"/>
</dbReference>
<keyword evidence="4" id="KW-0045">Antibiotic biosynthesis</keyword>
<keyword evidence="6" id="KW-0012">Acyltransferase</keyword>
<feature type="compositionally biased region" description="Low complexity" evidence="7">
    <location>
        <begin position="462"/>
        <end position="477"/>
    </location>
</feature>
<name>A0A0F2T8V1_STRR3</name>
<proteinExistence type="predicted"/>
<keyword evidence="11" id="KW-1185">Reference proteome</keyword>
<feature type="region of interest" description="Disordered" evidence="7">
    <location>
        <begin position="1"/>
        <end position="21"/>
    </location>
</feature>
<feature type="region of interest" description="Disordered" evidence="7">
    <location>
        <begin position="942"/>
        <end position="968"/>
    </location>
</feature>
<sequence length="1183" mass="124258">MADSAEFGPDRMPRAGESPRAGREPIAVVGLACRLPGAATPDAYWRLLADGVDAVTEFPADRWAEALARDPGLADAVPAHARRGGFLDRVDGFDPAFFGISPREARAIDPQQRLALELGWEALEDAGLRPAALAGTRTGVFVGGGADDYAKLTQAHGPHAVTQHTATGLTRGIIANRISYLLGLHGPSLTVDTAQSSALTAVHLACESLRTGESELALAGGVQLNLTPEGALAAARFGGLSPTGRCHTFDHRADGYVRGEGGALVVLEPLHRALAAGHRVLCVIRASATNNDGATDGLTVPSAAAQRDLLRLAYRRAGLDPAEVQYVELHGTGTRLGDPVEAAALGAVLGRDRPADDPLLVGSAKTNIGHLESAAGAAGLAKAVLCLSRRALPPSLHHERPAPAVELAGRGLRVRTEHGPWPHPDRPLVAGVSSFGMGGTNCHVVLSDHPDGSDRSDRSDGSGRSASVPAPSGPAAGVDGCGTLPFLLSARDAGALREQAERLAGHLGAQDRADVAHSLATTRTLFEHRAVLLAADRATLADALADLADDRPSPAVVRGEDLGGGTVFLFAGQGAQRPGMGRELYRAFPVYARAFDEACAALDPHLEPHLDPDPDLDPHRGRSLREVVFAPEGSPEAALLDRTGYTQPALFAVEVALHRLVESRGVRPDHLMGHSIGEIAAAHVAGVLDLGDAAALVAARGRLMQELPGGGAMVAVQATERELAEQLAGREAELGIAALNGPEATVLAGDEQAVLRLAEHWRARGRRTKRLRVGHAFHSPHMEPMLDAFAAVLRGLDFRPPRIPIVSNLTGAPAGATELCDPDYWVRHVRRPVRFLDGMRRLHEAGVTRYLELGPDGVLTALARDCVPAGSAFVPALRPRCPEVRGLTEALARLHAHGAPVDWSAAFAGSSPRRVTLPGYPFQRQRYWLEPAVPAEEPAVVPEEPTAVPEVPGRPAGAPDAPANPTEEALRRRLAGLAAAEQRRVLGELVRERIAAVLGHATPAGVRERAAFKDLGFDSLTLGELREQLAAATGLPLPTSLLFDHPTPAALAAELRALALGEDTDTEARAAVGTDEPIAIVAMACRLPGGVSSPEELWELVAAGGDAISGFPTDRGWDLGRLFDAGADGPGTSHTRHGGFLDGVGEFDAELFGISPREALAMDPQQRLLLETSWEVFERAGIP</sequence>
<evidence type="ECO:0000313" key="10">
    <source>
        <dbReference type="EMBL" id="KJS58851.1"/>
    </source>
</evidence>
<keyword evidence="2" id="KW-0597">Phosphoprotein</keyword>
<dbReference type="PATRIC" id="fig|359131.3.peg.7688"/>
<keyword evidence="1" id="KW-0596">Phosphopantetheine</keyword>
<evidence type="ECO:0000256" key="1">
    <source>
        <dbReference type="ARBA" id="ARBA00022450"/>
    </source>
</evidence>
<dbReference type="Gene3D" id="3.30.70.3290">
    <property type="match status" value="1"/>
</dbReference>
<dbReference type="SUPFAM" id="SSF52151">
    <property type="entry name" value="FabD/lysophospholipase-like"/>
    <property type="match status" value="1"/>
</dbReference>
<evidence type="ECO:0000256" key="5">
    <source>
        <dbReference type="ARBA" id="ARBA00023268"/>
    </source>
</evidence>
<dbReference type="InterPro" id="IPR016036">
    <property type="entry name" value="Malonyl_transacylase_ACP-bd"/>
</dbReference>
<dbReference type="SMART" id="SM01294">
    <property type="entry name" value="PKS_PP_betabranch"/>
    <property type="match status" value="1"/>
</dbReference>
<feature type="compositionally biased region" description="Low complexity" evidence="7">
    <location>
        <begin position="942"/>
        <end position="967"/>
    </location>
</feature>
<evidence type="ECO:0000256" key="7">
    <source>
        <dbReference type="SAM" id="MobiDB-lite"/>
    </source>
</evidence>
<dbReference type="SUPFAM" id="SSF53901">
    <property type="entry name" value="Thiolase-like"/>
    <property type="match status" value="2"/>
</dbReference>
<keyword evidence="5" id="KW-0511">Multifunctional enzyme</keyword>
<dbReference type="SUPFAM" id="SSF55048">
    <property type="entry name" value="Probable ACP-binding domain of malonyl-CoA ACP transacylase"/>
    <property type="match status" value="1"/>
</dbReference>
<evidence type="ECO:0000259" key="9">
    <source>
        <dbReference type="PROSITE" id="PS52004"/>
    </source>
</evidence>
<dbReference type="Pfam" id="PF02801">
    <property type="entry name" value="Ketoacyl-synt_C"/>
    <property type="match status" value="1"/>
</dbReference>
<dbReference type="InterPro" id="IPR016035">
    <property type="entry name" value="Acyl_Trfase/lysoPLipase"/>
</dbReference>
<dbReference type="Gene3D" id="3.40.47.10">
    <property type="match status" value="2"/>
</dbReference>
<keyword evidence="3" id="KW-0808">Transferase</keyword>
<dbReference type="FunFam" id="1.10.1200.10:FF:000007">
    <property type="entry name" value="Probable polyketide synthase pks17"/>
    <property type="match status" value="1"/>
</dbReference>
<dbReference type="InterPro" id="IPR020841">
    <property type="entry name" value="PKS_Beta-ketoAc_synthase_dom"/>
</dbReference>